<feature type="region of interest" description="Disordered" evidence="1">
    <location>
        <begin position="1"/>
        <end position="25"/>
    </location>
</feature>
<evidence type="ECO:0000313" key="2">
    <source>
        <dbReference type="EMBL" id="AWN38574.1"/>
    </source>
</evidence>
<proteinExistence type="predicted"/>
<dbReference type="KEGG" id="meti:DK427_24945"/>
<accession>A0A2U8VXR6</accession>
<dbReference type="OrthoDB" id="9857358at2"/>
<dbReference type="EMBL" id="CP029551">
    <property type="protein sequence ID" value="AWN38574.1"/>
    <property type="molecule type" value="Genomic_DNA"/>
</dbReference>
<dbReference type="AlphaFoldDB" id="A0A2U8VXR6"/>
<organism evidence="2 3">
    <name type="scientific">Methylobacterium radiodurans</name>
    <dbReference type="NCBI Taxonomy" id="2202828"/>
    <lineage>
        <taxon>Bacteria</taxon>
        <taxon>Pseudomonadati</taxon>
        <taxon>Pseudomonadota</taxon>
        <taxon>Alphaproteobacteria</taxon>
        <taxon>Hyphomicrobiales</taxon>
        <taxon>Methylobacteriaceae</taxon>
        <taxon>Methylobacterium</taxon>
    </lineage>
</organism>
<sequence>MYAPSETQVSASESERRQMDQGESLYGFRPLALPALAAAAGRPKKQESRPAVPATGRQGILSLVHEDEPLA</sequence>
<evidence type="ECO:0000313" key="3">
    <source>
        <dbReference type="Proteomes" id="UP000246058"/>
    </source>
</evidence>
<feature type="compositionally biased region" description="Polar residues" evidence="1">
    <location>
        <begin position="1"/>
        <end position="12"/>
    </location>
</feature>
<keyword evidence="3" id="KW-1185">Reference proteome</keyword>
<dbReference type="Proteomes" id="UP000246058">
    <property type="component" value="Chromosome"/>
</dbReference>
<protein>
    <submittedName>
        <fullName evidence="2">Uncharacterized protein</fullName>
    </submittedName>
</protein>
<gene>
    <name evidence="2" type="ORF">DK427_24945</name>
</gene>
<dbReference type="RefSeq" id="WP_109953731.1">
    <property type="nucleotide sequence ID" value="NZ_CP029551.1"/>
</dbReference>
<name>A0A2U8VXR6_9HYPH</name>
<evidence type="ECO:0000256" key="1">
    <source>
        <dbReference type="SAM" id="MobiDB-lite"/>
    </source>
</evidence>
<feature type="region of interest" description="Disordered" evidence="1">
    <location>
        <begin position="38"/>
        <end position="71"/>
    </location>
</feature>
<reference evidence="2 3" key="1">
    <citation type="submission" date="2018-05" db="EMBL/GenBank/DDBJ databases">
        <title>Complete Genome Sequence of Methylobacterium sp. 17Sr1-43.</title>
        <authorList>
            <person name="Srinivasan S."/>
        </authorList>
    </citation>
    <scope>NUCLEOTIDE SEQUENCE [LARGE SCALE GENOMIC DNA]</scope>
    <source>
        <strain evidence="2 3">17Sr1-43</strain>
    </source>
</reference>